<keyword evidence="8 10" id="KW-0413">Isomerase</keyword>
<feature type="binding site" evidence="10 13">
    <location>
        <position position="409"/>
    </location>
    <ligand>
        <name>Mn(2+)</name>
        <dbReference type="ChEBI" id="CHEBI:29035"/>
        <label>1</label>
    </ligand>
</feature>
<dbReference type="Pfam" id="PF06415">
    <property type="entry name" value="iPGM_N"/>
    <property type="match status" value="1"/>
</dbReference>
<evidence type="ECO:0000256" key="3">
    <source>
        <dbReference type="ARBA" id="ARBA00008819"/>
    </source>
</evidence>
<dbReference type="InterPro" id="IPR011258">
    <property type="entry name" value="BPG-indep_PGM_N"/>
</dbReference>
<gene>
    <name evidence="10 16" type="primary">gpmI</name>
    <name evidence="16" type="ORF">CRENPOLYSF1_940004</name>
</gene>
<dbReference type="InterPro" id="IPR006124">
    <property type="entry name" value="Metalloenzyme"/>
</dbReference>
<keyword evidence="5 10" id="KW-0479">Metal-binding</keyword>
<dbReference type="AlphaFoldDB" id="A0A1R4HK21"/>
<feature type="binding site" evidence="10 13">
    <location>
        <position position="447"/>
    </location>
    <ligand>
        <name>Mn(2+)</name>
        <dbReference type="ChEBI" id="CHEBI:29035"/>
        <label>2</label>
    </ligand>
</feature>
<evidence type="ECO:0000256" key="11">
    <source>
        <dbReference type="PIRSR" id="PIRSR001492-1"/>
    </source>
</evidence>
<dbReference type="Gene3D" id="3.40.720.10">
    <property type="entry name" value="Alkaline Phosphatase, subunit A"/>
    <property type="match status" value="1"/>
</dbReference>
<dbReference type="InterPro" id="IPR036646">
    <property type="entry name" value="PGAM_B_sf"/>
</dbReference>
<feature type="binding site" evidence="10 13">
    <location>
        <position position="64"/>
    </location>
    <ligand>
        <name>Mn(2+)</name>
        <dbReference type="ChEBI" id="CHEBI:29035"/>
        <label>2</label>
    </ligand>
</feature>
<comment type="function">
    <text evidence="10">Catalyzes the interconversion of 2-phosphoglycerate and 3-phosphoglycerate.</text>
</comment>
<feature type="binding site" evidence="10 12">
    <location>
        <position position="187"/>
    </location>
    <ligand>
        <name>substrate</name>
    </ligand>
</feature>
<dbReference type="EMBL" id="FUKI01000175">
    <property type="protein sequence ID" value="SJM96566.1"/>
    <property type="molecule type" value="Genomic_DNA"/>
</dbReference>
<evidence type="ECO:0000256" key="5">
    <source>
        <dbReference type="ARBA" id="ARBA00022723"/>
    </source>
</evidence>
<feature type="binding site" evidence="10 13">
    <location>
        <position position="465"/>
    </location>
    <ligand>
        <name>Mn(2+)</name>
        <dbReference type="ChEBI" id="CHEBI:29035"/>
        <label>1</label>
    </ligand>
</feature>
<feature type="binding site" evidence="10 12">
    <location>
        <position position="193"/>
    </location>
    <ligand>
        <name>substrate</name>
    </ligand>
</feature>
<evidence type="ECO:0000313" key="16">
    <source>
        <dbReference type="EMBL" id="SJM96566.1"/>
    </source>
</evidence>
<feature type="domain" description="Metalloenzyme" evidence="14">
    <location>
        <begin position="6"/>
        <end position="501"/>
    </location>
</feature>
<evidence type="ECO:0000256" key="8">
    <source>
        <dbReference type="ARBA" id="ARBA00023235"/>
    </source>
</evidence>
<accession>A0A1R4HK21</accession>
<dbReference type="Gene3D" id="3.40.1450.10">
    <property type="entry name" value="BPG-independent phosphoglycerate mutase, domain B"/>
    <property type="match status" value="1"/>
</dbReference>
<evidence type="ECO:0000256" key="13">
    <source>
        <dbReference type="PIRSR" id="PIRSR001492-3"/>
    </source>
</evidence>
<reference evidence="17" key="1">
    <citation type="submission" date="2017-02" db="EMBL/GenBank/DDBJ databases">
        <authorList>
            <person name="Daims H."/>
        </authorList>
    </citation>
    <scope>NUCLEOTIDE SEQUENCE [LARGE SCALE GENOMIC DNA]</scope>
</reference>
<keyword evidence="6 10" id="KW-0324">Glycolysis</keyword>
<dbReference type="InterPro" id="IPR017850">
    <property type="entry name" value="Alkaline_phosphatase_core_sf"/>
</dbReference>
<feature type="active site" description="Phosphoserine intermediate" evidence="10 11">
    <location>
        <position position="64"/>
    </location>
</feature>
<name>A0A1R4HK21_9GAMM</name>
<organism evidence="16 17">
    <name type="scientific">Crenothrix polyspora</name>
    <dbReference type="NCBI Taxonomy" id="360316"/>
    <lineage>
        <taxon>Bacteria</taxon>
        <taxon>Pseudomonadati</taxon>
        <taxon>Pseudomonadota</taxon>
        <taxon>Gammaproteobacteria</taxon>
        <taxon>Methylococcales</taxon>
        <taxon>Crenotrichaceae</taxon>
        <taxon>Crenothrix</taxon>
    </lineage>
</organism>
<dbReference type="UniPathway" id="UPA00109">
    <property type="reaction ID" value="UER00186"/>
</dbReference>
<evidence type="ECO:0000256" key="1">
    <source>
        <dbReference type="ARBA" id="ARBA00000370"/>
    </source>
</evidence>
<dbReference type="GO" id="GO:0005829">
    <property type="term" value="C:cytosol"/>
    <property type="evidence" value="ECO:0007669"/>
    <property type="project" value="TreeGrafter"/>
</dbReference>
<evidence type="ECO:0000259" key="14">
    <source>
        <dbReference type="Pfam" id="PF01676"/>
    </source>
</evidence>
<dbReference type="GO" id="GO:0004619">
    <property type="term" value="F:phosphoglycerate mutase activity"/>
    <property type="evidence" value="ECO:0007669"/>
    <property type="project" value="UniProtKB-UniRule"/>
</dbReference>
<feature type="binding site" evidence="10 13">
    <location>
        <position position="446"/>
    </location>
    <ligand>
        <name>Mn(2+)</name>
        <dbReference type="ChEBI" id="CHEBI:29035"/>
        <label>2</label>
    </ligand>
</feature>
<dbReference type="CDD" id="cd16010">
    <property type="entry name" value="iPGM"/>
    <property type="match status" value="1"/>
</dbReference>
<dbReference type="EC" id="5.4.2.12" evidence="4 10"/>
<feature type="binding site" evidence="10 12">
    <location>
        <position position="338"/>
    </location>
    <ligand>
        <name>substrate</name>
    </ligand>
</feature>
<dbReference type="InterPro" id="IPR005995">
    <property type="entry name" value="Pgm_bpd_ind"/>
</dbReference>
<dbReference type="Pfam" id="PF01676">
    <property type="entry name" value="Metalloenzyme"/>
    <property type="match status" value="1"/>
</dbReference>
<dbReference type="OrthoDB" id="9800863at2"/>
<feature type="domain" description="BPG-independent PGAM N-terminal" evidence="15">
    <location>
        <begin position="84"/>
        <end position="301"/>
    </location>
</feature>
<evidence type="ECO:0000256" key="7">
    <source>
        <dbReference type="ARBA" id="ARBA00023211"/>
    </source>
</evidence>
<evidence type="ECO:0000256" key="9">
    <source>
        <dbReference type="ARBA" id="ARBA00071648"/>
    </source>
</evidence>
<dbReference type="NCBIfam" id="TIGR01307">
    <property type="entry name" value="pgm_bpd_ind"/>
    <property type="match status" value="1"/>
</dbReference>
<proteinExistence type="inferred from homology"/>
<dbReference type="RefSeq" id="WP_087145378.1">
    <property type="nucleotide sequence ID" value="NZ_FUKI01000175.1"/>
</dbReference>
<evidence type="ECO:0000259" key="15">
    <source>
        <dbReference type="Pfam" id="PF06415"/>
    </source>
</evidence>
<dbReference type="PANTHER" id="PTHR31637">
    <property type="entry name" value="2,3-BISPHOSPHOGLYCERATE-INDEPENDENT PHOSPHOGLYCERATE MUTASE"/>
    <property type="match status" value="1"/>
</dbReference>
<keyword evidence="17" id="KW-1185">Reference proteome</keyword>
<comment type="subunit">
    <text evidence="10">Monomer.</text>
</comment>
<comment type="pathway">
    <text evidence="2 10">Carbohydrate degradation; glycolysis; pyruvate from D-glyceraldehyde 3-phosphate: step 3/5.</text>
</comment>
<protein>
    <recommendedName>
        <fullName evidence="9 10">2,3-bisphosphoglycerate-independent phosphoglycerate mutase</fullName>
        <shortName evidence="10">BPG-independent PGAM</shortName>
        <shortName evidence="10">Phosphoglyceromutase</shortName>
        <shortName evidence="10">iPGM</shortName>
        <ecNumber evidence="4 10">5.4.2.12</ecNumber>
    </recommendedName>
</protein>
<dbReference type="FunFam" id="3.40.1450.10:FF:000001">
    <property type="entry name" value="2,3-bisphosphoglycerate-independent phosphoglycerate mutase"/>
    <property type="match status" value="1"/>
</dbReference>
<dbReference type="HAMAP" id="MF_01038">
    <property type="entry name" value="GpmI"/>
    <property type="match status" value="1"/>
</dbReference>
<feature type="binding site" evidence="10 13">
    <location>
        <position position="405"/>
    </location>
    <ligand>
        <name>Mn(2+)</name>
        <dbReference type="ChEBI" id="CHEBI:29035"/>
        <label>1</label>
    </ligand>
</feature>
<dbReference type="PANTHER" id="PTHR31637:SF0">
    <property type="entry name" value="2,3-BISPHOSPHOGLYCERATE-INDEPENDENT PHOSPHOGLYCERATE MUTASE"/>
    <property type="match status" value="1"/>
</dbReference>
<dbReference type="SUPFAM" id="SSF53649">
    <property type="entry name" value="Alkaline phosphatase-like"/>
    <property type="match status" value="1"/>
</dbReference>
<dbReference type="GO" id="GO:0006096">
    <property type="term" value="P:glycolytic process"/>
    <property type="evidence" value="ECO:0007669"/>
    <property type="project" value="UniProtKB-UniRule"/>
</dbReference>
<comment type="cofactor">
    <cofactor evidence="10">
        <name>Mn(2+)</name>
        <dbReference type="ChEBI" id="CHEBI:29035"/>
    </cofactor>
    <text evidence="10">Binds 2 manganese ions per subunit.</text>
</comment>
<dbReference type="PIRSF" id="PIRSF001492">
    <property type="entry name" value="IPGAM"/>
    <property type="match status" value="1"/>
</dbReference>
<feature type="binding site" evidence="10 13">
    <location>
        <position position="14"/>
    </location>
    <ligand>
        <name>Mn(2+)</name>
        <dbReference type="ChEBI" id="CHEBI:29035"/>
        <label>2</label>
    </ligand>
</feature>
<dbReference type="GO" id="GO:0030145">
    <property type="term" value="F:manganese ion binding"/>
    <property type="evidence" value="ECO:0007669"/>
    <property type="project" value="UniProtKB-UniRule"/>
</dbReference>
<evidence type="ECO:0000313" key="17">
    <source>
        <dbReference type="Proteomes" id="UP000195667"/>
    </source>
</evidence>
<evidence type="ECO:0000256" key="6">
    <source>
        <dbReference type="ARBA" id="ARBA00023152"/>
    </source>
</evidence>
<feature type="binding site" evidence="10 12">
    <location>
        <begin position="155"/>
        <end position="156"/>
    </location>
    <ligand>
        <name>substrate</name>
    </ligand>
</feature>
<sequence>MSNRPKPVVLLILDGFGYSLEQENNAIAMANTPCWDKLQQDYPMTLLDCSGKVVGLPEGQMGNSEVGHVHIGMGRYVPQEFSKVNDDIDDGRFFDNPVLCKAVDVAKDNGKALHIMGLLSEGGVHSHQCQIMAMIELAAQRGLTKVYVHAFLDGRDVPPKSAASSIAAINDKCAALGVGRIVSLVGRFYAMDRDNRWDRVKLAYALIVNGQSEFVTDSALNGLEAAYARGETDEFVLPTVVLDAERQITTLDAEDSVVFMNFRADRAREISQAITEPNFSAFERNAQSPYRGYFCTLTEYNQDFDYPIAFPSTELKNGLGEALSNLGLTQLRLAETEKYAHVTFFLNGGVDSAFPGEDRILVPSPKVRTYDMQPEMSAAEVTDHLVSAIVSGKYDVIVCNYANCDMVGHTGIIPAAIQAVEAVDGCLQRIVDALNSVGGKMLLTADHGNIEQMVDPETRQPHTAHSLNPVPLVYVGGEGELVSGGGLSDLAPTVFAILGIEQPAEMTGKSLIKIG</sequence>
<dbReference type="SUPFAM" id="SSF64158">
    <property type="entry name" value="2,3-Bisphosphoglycerate-independent phosphoglycerate mutase, substrate-binding domain"/>
    <property type="match status" value="1"/>
</dbReference>
<keyword evidence="7 10" id="KW-0464">Manganese</keyword>
<comment type="catalytic activity">
    <reaction evidence="1 10">
        <text>(2R)-2-phosphoglycerate = (2R)-3-phosphoglycerate</text>
        <dbReference type="Rhea" id="RHEA:15901"/>
        <dbReference type="ChEBI" id="CHEBI:58272"/>
        <dbReference type="ChEBI" id="CHEBI:58289"/>
        <dbReference type="EC" id="5.4.2.12"/>
    </reaction>
</comment>
<dbReference type="Proteomes" id="UP000195667">
    <property type="component" value="Unassembled WGS sequence"/>
</dbReference>
<comment type="similarity">
    <text evidence="3 10">Belongs to the BPG-independent phosphoglycerate mutase family.</text>
</comment>
<evidence type="ECO:0000256" key="2">
    <source>
        <dbReference type="ARBA" id="ARBA00004798"/>
    </source>
</evidence>
<evidence type="ECO:0000256" key="10">
    <source>
        <dbReference type="HAMAP-Rule" id="MF_01038"/>
    </source>
</evidence>
<evidence type="ECO:0000256" key="12">
    <source>
        <dbReference type="PIRSR" id="PIRSR001492-2"/>
    </source>
</evidence>
<feature type="binding site" evidence="10 12">
    <location>
        <begin position="263"/>
        <end position="266"/>
    </location>
    <ligand>
        <name>substrate</name>
    </ligand>
</feature>
<feature type="binding site" evidence="10 12">
    <location>
        <position position="125"/>
    </location>
    <ligand>
        <name>substrate</name>
    </ligand>
</feature>
<evidence type="ECO:0000256" key="4">
    <source>
        <dbReference type="ARBA" id="ARBA00012026"/>
    </source>
</evidence>
<dbReference type="GO" id="GO:0006007">
    <property type="term" value="P:glucose catabolic process"/>
    <property type="evidence" value="ECO:0007669"/>
    <property type="project" value="InterPro"/>
</dbReference>